<sequence>MKIKFLLLAFLLLCIGLTSSAKYVQTCKAKYKTNYEWSKYYTVDVTFISGSELNTATSTYNYASYSTYAVIFWGDDKATVIKLSSYTGCGTEVTKDCISNTIGNLKGEDQEGRDWEVCVSGYCY</sequence>
<organism evidence="2 3">
    <name type="scientific">Draconibacterium orientale</name>
    <dbReference type="NCBI Taxonomy" id="1168034"/>
    <lineage>
        <taxon>Bacteria</taxon>
        <taxon>Pseudomonadati</taxon>
        <taxon>Bacteroidota</taxon>
        <taxon>Bacteroidia</taxon>
        <taxon>Marinilabiliales</taxon>
        <taxon>Prolixibacteraceae</taxon>
        <taxon>Draconibacterium</taxon>
    </lineage>
</organism>
<keyword evidence="1" id="KW-0732">Signal</keyword>
<evidence type="ECO:0000256" key="1">
    <source>
        <dbReference type="SAM" id="SignalP"/>
    </source>
</evidence>
<dbReference type="EMBL" id="FOHT01000002">
    <property type="protein sequence ID" value="SES84325.1"/>
    <property type="molecule type" value="Genomic_DNA"/>
</dbReference>
<name>A0A1H9ZSW7_9BACT</name>
<proteinExistence type="predicted"/>
<feature type="chain" id="PRO_5010329287" evidence="1">
    <location>
        <begin position="22"/>
        <end position="124"/>
    </location>
</feature>
<accession>A0A1H9ZSW7</accession>
<protein>
    <submittedName>
        <fullName evidence="2">Uncharacterized protein</fullName>
    </submittedName>
</protein>
<evidence type="ECO:0000313" key="3">
    <source>
        <dbReference type="Proteomes" id="UP000181981"/>
    </source>
</evidence>
<reference evidence="2 3" key="1">
    <citation type="submission" date="2016-10" db="EMBL/GenBank/DDBJ databases">
        <authorList>
            <person name="de Groot N.N."/>
        </authorList>
    </citation>
    <scope>NUCLEOTIDE SEQUENCE [LARGE SCALE GENOMIC DNA]</scope>
    <source>
        <strain evidence="2 3">DSM 25947</strain>
    </source>
</reference>
<dbReference type="Proteomes" id="UP000181981">
    <property type="component" value="Unassembled WGS sequence"/>
</dbReference>
<evidence type="ECO:0000313" key="2">
    <source>
        <dbReference type="EMBL" id="SES84325.1"/>
    </source>
</evidence>
<gene>
    <name evidence="2" type="ORF">SAMN05444285_102245</name>
</gene>
<dbReference type="AlphaFoldDB" id="A0A1H9ZSW7"/>
<feature type="signal peptide" evidence="1">
    <location>
        <begin position="1"/>
        <end position="21"/>
    </location>
</feature>